<accession>A0A2N6NKU3</accession>
<reference evidence="1 2" key="1">
    <citation type="journal article" date="2016" name="Appl. Microbiol. Biotechnol.">
        <title>Characterization of T-DNA insertion mutants with decreased virulence in the entomopathogenic fungus Beauveria bassiana JEF-007.</title>
        <authorList>
            <person name="Kim S."/>
            <person name="Lee S.J."/>
            <person name="Nai Y.S."/>
            <person name="Yu J.S."/>
            <person name="Lee M.R."/>
            <person name="Yang Y.T."/>
            <person name="Kim J.S."/>
        </authorList>
    </citation>
    <scope>NUCLEOTIDE SEQUENCE [LARGE SCALE GENOMIC DNA]</scope>
    <source>
        <strain evidence="1 2">JEF-007</strain>
    </source>
</reference>
<gene>
    <name evidence="1" type="ORF">BM221_006073</name>
</gene>
<proteinExistence type="predicted"/>
<dbReference type="EMBL" id="MRVG01000006">
    <property type="protein sequence ID" value="PMB67898.1"/>
    <property type="molecule type" value="Genomic_DNA"/>
</dbReference>
<dbReference type="AlphaFoldDB" id="A0A2N6NKU3"/>
<dbReference type="Proteomes" id="UP000235728">
    <property type="component" value="Unassembled WGS sequence"/>
</dbReference>
<sequence length="116" mass="12265">MSVGRRFNLDLATVEYLASSAPSPRMTSAATSPVASTSVSNLSNLDDAQLCDLTHNDVRSAVAGTLDPAQDVDTSTEQCSFFTEANYENGSYLAPPTFAGMALSSVDNRQSYVSLC</sequence>
<evidence type="ECO:0000313" key="1">
    <source>
        <dbReference type="EMBL" id="PMB67898.1"/>
    </source>
</evidence>
<protein>
    <submittedName>
        <fullName evidence="1">Uncharacterized protein</fullName>
    </submittedName>
</protein>
<evidence type="ECO:0000313" key="2">
    <source>
        <dbReference type="Proteomes" id="UP000235728"/>
    </source>
</evidence>
<organism evidence="1 2">
    <name type="scientific">Beauveria bassiana</name>
    <name type="common">White muscardine disease fungus</name>
    <name type="synonym">Tritirachium shiotae</name>
    <dbReference type="NCBI Taxonomy" id="176275"/>
    <lineage>
        <taxon>Eukaryota</taxon>
        <taxon>Fungi</taxon>
        <taxon>Dikarya</taxon>
        <taxon>Ascomycota</taxon>
        <taxon>Pezizomycotina</taxon>
        <taxon>Sordariomycetes</taxon>
        <taxon>Hypocreomycetidae</taxon>
        <taxon>Hypocreales</taxon>
        <taxon>Cordycipitaceae</taxon>
        <taxon>Beauveria</taxon>
    </lineage>
</organism>
<name>A0A2N6NKU3_BEABA</name>
<comment type="caution">
    <text evidence="1">The sequence shown here is derived from an EMBL/GenBank/DDBJ whole genome shotgun (WGS) entry which is preliminary data.</text>
</comment>